<dbReference type="AlphaFoldDB" id="A0A7X0FNE0"/>
<dbReference type="EMBL" id="JACHML010000001">
    <property type="protein sequence ID" value="MBB6390699.1"/>
    <property type="molecule type" value="Genomic_DNA"/>
</dbReference>
<dbReference type="GO" id="GO:0047575">
    <property type="term" value="F:4-carboxymuconolactone decarboxylase activity"/>
    <property type="evidence" value="ECO:0007669"/>
    <property type="project" value="UniProtKB-EC"/>
</dbReference>
<keyword evidence="3" id="KW-1185">Reference proteome</keyword>
<accession>A0A7X0FNE0</accession>
<dbReference type="InterPro" id="IPR003779">
    <property type="entry name" value="CMD-like"/>
</dbReference>
<dbReference type="Pfam" id="PF02627">
    <property type="entry name" value="CMD"/>
    <property type="match status" value="1"/>
</dbReference>
<dbReference type="GO" id="GO:0051920">
    <property type="term" value="F:peroxiredoxin activity"/>
    <property type="evidence" value="ECO:0007669"/>
    <property type="project" value="InterPro"/>
</dbReference>
<evidence type="ECO:0000313" key="2">
    <source>
        <dbReference type="EMBL" id="MBB6390699.1"/>
    </source>
</evidence>
<dbReference type="Gene3D" id="1.20.1290.10">
    <property type="entry name" value="AhpD-like"/>
    <property type="match status" value="1"/>
</dbReference>
<protein>
    <submittedName>
        <fullName evidence="2">4-carboxymuconolactone decarboxylase</fullName>
        <ecNumber evidence="2">4.1.1.44</ecNumber>
    </submittedName>
</protein>
<dbReference type="PANTHER" id="PTHR34846">
    <property type="entry name" value="4-CARBOXYMUCONOLACTONE DECARBOXYLASE FAMILY PROTEIN (AFU_ORTHOLOGUE AFUA_6G11590)"/>
    <property type="match status" value="1"/>
</dbReference>
<name>A0A7X0FNE0_9MICO</name>
<keyword evidence="2" id="KW-0456">Lyase</keyword>
<organism evidence="2 3">
    <name type="scientific">Microbacterium thalassium</name>
    <dbReference type="NCBI Taxonomy" id="362649"/>
    <lineage>
        <taxon>Bacteria</taxon>
        <taxon>Bacillati</taxon>
        <taxon>Actinomycetota</taxon>
        <taxon>Actinomycetes</taxon>
        <taxon>Micrococcales</taxon>
        <taxon>Microbacteriaceae</taxon>
        <taxon>Microbacterium</taxon>
    </lineage>
</organism>
<evidence type="ECO:0000313" key="3">
    <source>
        <dbReference type="Proteomes" id="UP000537775"/>
    </source>
</evidence>
<comment type="caution">
    <text evidence="2">The sequence shown here is derived from an EMBL/GenBank/DDBJ whole genome shotgun (WGS) entry which is preliminary data.</text>
</comment>
<gene>
    <name evidence="2" type="ORF">HD594_001012</name>
</gene>
<feature type="domain" description="Carboxymuconolactone decarboxylase-like" evidence="1">
    <location>
        <begin position="56"/>
        <end position="127"/>
    </location>
</feature>
<dbReference type="SUPFAM" id="SSF69118">
    <property type="entry name" value="AhpD-like"/>
    <property type="match status" value="1"/>
</dbReference>
<dbReference type="Proteomes" id="UP000537775">
    <property type="component" value="Unassembled WGS sequence"/>
</dbReference>
<dbReference type="EC" id="4.1.1.44" evidence="2"/>
<dbReference type="InterPro" id="IPR029032">
    <property type="entry name" value="AhpD-like"/>
</dbReference>
<proteinExistence type="predicted"/>
<reference evidence="2 3" key="1">
    <citation type="submission" date="2020-08" db="EMBL/GenBank/DDBJ databases">
        <title>Sequencing the genomes of 1000 actinobacteria strains.</title>
        <authorList>
            <person name="Klenk H.-P."/>
        </authorList>
    </citation>
    <scope>NUCLEOTIDE SEQUENCE [LARGE SCALE GENOMIC DNA]</scope>
    <source>
        <strain evidence="2 3">DSM 12511</strain>
    </source>
</reference>
<sequence>MASRIRPLAPGEMSEQQRGLYDAITGGPRAQRPQHFALTAPDGSLRGPFDAMLRSPAVGAALQGLGAAIRYRTGFGDRERELAILLVAAHWSSEFERESHEAIARALGFTDEELEALRRSDITAFDGTEAAIGRAVVGLLAGDLDDDTWSAAHASLGEERLFELSTLVGYYSTLALQLRIFRVGA</sequence>
<evidence type="ECO:0000259" key="1">
    <source>
        <dbReference type="Pfam" id="PF02627"/>
    </source>
</evidence>
<dbReference type="PANTHER" id="PTHR34846:SF5">
    <property type="entry name" value="CARBOXYMUCONOLACTONE DECARBOXYLASE-LIKE DOMAIN-CONTAINING PROTEIN"/>
    <property type="match status" value="1"/>
</dbReference>
<dbReference type="RefSeq" id="WP_271171310.1">
    <property type="nucleotide sequence ID" value="NZ_BAAAJR010000003.1"/>
</dbReference>